<comment type="caution">
    <text evidence="6">The sequence shown here is derived from an EMBL/GenBank/DDBJ whole genome shotgun (WGS) entry which is preliminary data.</text>
</comment>
<dbReference type="EMBL" id="NHYE01005005">
    <property type="protein sequence ID" value="PPQ79343.1"/>
    <property type="molecule type" value="Genomic_DNA"/>
</dbReference>
<dbReference type="PROSITE" id="PS50865">
    <property type="entry name" value="ZF_MYND_2"/>
    <property type="match status" value="1"/>
</dbReference>
<keyword evidence="7" id="KW-1185">Reference proteome</keyword>
<dbReference type="PANTHER" id="PTHR22118">
    <property type="entry name" value="DYNEIN ASSEMBLY FACTOR 3, AXONEMAL"/>
    <property type="match status" value="1"/>
</dbReference>
<feature type="domain" description="MYND-type" evidence="5">
    <location>
        <begin position="730"/>
        <end position="766"/>
    </location>
</feature>
<dbReference type="STRING" id="231916.A0A409WLB1"/>
<gene>
    <name evidence="6" type="ORF">CVT26_007458</name>
</gene>
<dbReference type="GO" id="GO:0044458">
    <property type="term" value="P:motile cilium assembly"/>
    <property type="evidence" value="ECO:0007669"/>
    <property type="project" value="TreeGrafter"/>
</dbReference>
<evidence type="ECO:0000256" key="2">
    <source>
        <dbReference type="ARBA" id="ARBA00022771"/>
    </source>
</evidence>
<evidence type="ECO:0000259" key="5">
    <source>
        <dbReference type="PROSITE" id="PS50865"/>
    </source>
</evidence>
<dbReference type="Pfam" id="PF14737">
    <property type="entry name" value="DUF4470"/>
    <property type="match status" value="2"/>
</dbReference>
<dbReference type="Pfam" id="PF01753">
    <property type="entry name" value="zf-MYND"/>
    <property type="match status" value="1"/>
</dbReference>
<evidence type="ECO:0000313" key="7">
    <source>
        <dbReference type="Proteomes" id="UP000284706"/>
    </source>
</evidence>
<dbReference type="Gene3D" id="6.10.140.2220">
    <property type="match status" value="1"/>
</dbReference>
<dbReference type="Proteomes" id="UP000284706">
    <property type="component" value="Unassembled WGS sequence"/>
</dbReference>
<dbReference type="GO" id="GO:0008270">
    <property type="term" value="F:zinc ion binding"/>
    <property type="evidence" value="ECO:0007669"/>
    <property type="project" value="UniProtKB-KW"/>
</dbReference>
<reference evidence="6 7" key="1">
    <citation type="journal article" date="2018" name="Evol. Lett.">
        <title>Horizontal gene cluster transfer increased hallucinogenic mushroom diversity.</title>
        <authorList>
            <person name="Reynolds H.T."/>
            <person name="Vijayakumar V."/>
            <person name="Gluck-Thaler E."/>
            <person name="Korotkin H.B."/>
            <person name="Matheny P.B."/>
            <person name="Slot J.C."/>
        </authorList>
    </citation>
    <scope>NUCLEOTIDE SEQUENCE [LARGE SCALE GENOMIC DNA]</scope>
    <source>
        <strain evidence="6 7">SRW20</strain>
    </source>
</reference>
<sequence length="1387" mass="156233">MDDFIRRFNSNVTLDDMTDIIAKTTDRHHSELSSETPGIRLIPSASETSSHSVMQDPIALRKNIAQLIQEACQKDHWSIHKSDCKNGMRSNDWQPAWAKEGRSPSFISNESLEEEEARRSMQSRGISLWGNTPATDILNLSCNENDLEKDFSLAFIASGDLRHVVHTINSLPVHYTGSSKIFVNDGTMHVVCRNLVLLLIIGNISDEVLAADMALHFWYSTFMPSEYRLQISLLLGKFLEEWLSAEGGATISLGPTSKMFVCLSDGAKKYFLHFISQAFTVGDIQEAYDQARLLPSRRDNRDRMYAGLRPSHRVAFQEFRRFGIVLPFGAANAHFNVPNVSLFSFDGKWLQTDYADPLEGWNIRSVIEAGRTCGAQVEDIYGCLYFYLSAQLQQFTRRLRTFNLSFTMTSFDARAVPAGIHKGVFAKYNLPPSVRFDRIEVSNILDANYVGLDGVLTNWGPLLAEGRDAAVVGYFMNWMTQQQDGRGSRAGEAVMSRLISAYLKKDMDGVPKKMTNVLDIQNLVFGGLLAIEALYENSKPFAMFLRKQGLHATLRKTKLRMREKHRIVPHRLLVPLHAAADALPEFPDKDAWYYHTKLTNFTCHPDEPITYIKNQCTHALTCLTSRRYSIRVSHRMDDFIKRFNSQMTTDEMESVMAHARDQEIRQYQPSQGVGIRVQPPDPRNASHLSAAAHDPNFFRANMAQVVQEATTPKFTPPARLPCANVQAEKYTACGNPGTSACSACKLVSYCSKACQKAHWATHKKDCRNKMRSVDWKPIWIREGRQPMFIANETLEEESARRFSEGWSLGVSLWGNMPAIDVLNLPLNENDFKKDYHLAFIGVYIYHPKYITHNNTHLYLPASGDLRHVVHTINALPLDYSGRLNIFINDGTLHVACRNLVVLLILGNIPDQATAADMALHFWYSAFLPFEYRVQILLLLTQFLEGHTSNLGVEATVPLGPKAKMAVCFPQPAAEVLLQFASSPLSVGDVQKEYERVRNVPSRADYRDRMYSQLRPSHRVAFQEYRRFGIVLPFGAANAHFNVPNLSLFSPNGRWMQNDYADPLKGWDTKAVIEAGKAHGAHVEDIYGCLYFFLSSEFRQFAERLRTFNISFSMSSFDARDIPQMILKGVLAAPLTMPPSIKFDRIEVSNILDGNYVGIDGVLSQWGAFLKGGKDASVLGYFMNWIAQEEEGRASTAGGGDGAVGEGLVMAAVQKTMESDGIIGRPKREDMQRLLFAAMSDSEALYENSKPFAAYLKKQGLDAVLRKTKLRLRQKHRIVPHRLLAPLGAVANALPVFPDKDAWYYDVSFLCFCSYVTWELMADLYDTDKVDVLYVVREVCGIRESVNERGAEGCRVAQMYSEVRNIIGTRAGTNIKQMDLSALPVRGI</sequence>
<dbReference type="OrthoDB" id="5282002at2759"/>
<evidence type="ECO:0000256" key="3">
    <source>
        <dbReference type="ARBA" id="ARBA00022833"/>
    </source>
</evidence>
<keyword evidence="3" id="KW-0862">Zinc</keyword>
<evidence type="ECO:0000256" key="1">
    <source>
        <dbReference type="ARBA" id="ARBA00022723"/>
    </source>
</evidence>
<evidence type="ECO:0000313" key="6">
    <source>
        <dbReference type="EMBL" id="PPQ79343.1"/>
    </source>
</evidence>
<evidence type="ECO:0000256" key="4">
    <source>
        <dbReference type="PROSITE-ProRule" id="PRU00134"/>
    </source>
</evidence>
<dbReference type="InterPro" id="IPR039304">
    <property type="entry name" value="DNAAF3"/>
</dbReference>
<dbReference type="SUPFAM" id="SSF144232">
    <property type="entry name" value="HIT/MYND zinc finger-like"/>
    <property type="match status" value="1"/>
</dbReference>
<keyword evidence="1" id="KW-0479">Metal-binding</keyword>
<protein>
    <recommendedName>
        <fullName evidence="5">MYND-type domain-containing protein</fullName>
    </recommendedName>
</protein>
<keyword evidence="2 4" id="KW-0863">Zinc-finger</keyword>
<proteinExistence type="predicted"/>
<dbReference type="PANTHER" id="PTHR22118:SF14">
    <property type="entry name" value="DYNEIN AXONEMAL ASSEMBLY FACTOR 3"/>
    <property type="match status" value="1"/>
</dbReference>
<dbReference type="InParanoid" id="A0A409WLB1"/>
<dbReference type="GO" id="GO:0070286">
    <property type="term" value="P:axonemal dynein complex assembly"/>
    <property type="evidence" value="ECO:0007669"/>
    <property type="project" value="InterPro"/>
</dbReference>
<dbReference type="InterPro" id="IPR002893">
    <property type="entry name" value="Znf_MYND"/>
</dbReference>
<accession>A0A409WLB1</accession>
<name>A0A409WLB1_9AGAR</name>
<organism evidence="6 7">
    <name type="scientific">Gymnopilus dilepis</name>
    <dbReference type="NCBI Taxonomy" id="231916"/>
    <lineage>
        <taxon>Eukaryota</taxon>
        <taxon>Fungi</taxon>
        <taxon>Dikarya</taxon>
        <taxon>Basidiomycota</taxon>
        <taxon>Agaricomycotina</taxon>
        <taxon>Agaricomycetes</taxon>
        <taxon>Agaricomycetidae</taxon>
        <taxon>Agaricales</taxon>
        <taxon>Agaricineae</taxon>
        <taxon>Hymenogastraceae</taxon>
        <taxon>Gymnopilus</taxon>
    </lineage>
</organism>
<dbReference type="InterPro" id="IPR027974">
    <property type="entry name" value="DUF4470"/>
</dbReference>